<accession>A0ACB9PX99</accession>
<name>A0ACB9PX99_BAUVA</name>
<organism evidence="1 2">
    <name type="scientific">Bauhinia variegata</name>
    <name type="common">Purple orchid tree</name>
    <name type="synonym">Phanera variegata</name>
    <dbReference type="NCBI Taxonomy" id="167791"/>
    <lineage>
        <taxon>Eukaryota</taxon>
        <taxon>Viridiplantae</taxon>
        <taxon>Streptophyta</taxon>
        <taxon>Embryophyta</taxon>
        <taxon>Tracheophyta</taxon>
        <taxon>Spermatophyta</taxon>
        <taxon>Magnoliopsida</taxon>
        <taxon>eudicotyledons</taxon>
        <taxon>Gunneridae</taxon>
        <taxon>Pentapetalae</taxon>
        <taxon>rosids</taxon>
        <taxon>fabids</taxon>
        <taxon>Fabales</taxon>
        <taxon>Fabaceae</taxon>
        <taxon>Cercidoideae</taxon>
        <taxon>Cercideae</taxon>
        <taxon>Bauhiniinae</taxon>
        <taxon>Bauhinia</taxon>
    </lineage>
</organism>
<dbReference type="EMBL" id="CM039428">
    <property type="protein sequence ID" value="KAI4351245.1"/>
    <property type="molecule type" value="Genomic_DNA"/>
</dbReference>
<sequence>MSVISFVTVVHGASQEIRGKHLQYSKFWSITNAQKRIPSKRGMILGYTPAFLLALASFWILPNQSFRFMLLKSVLTLHFFKRIFEVLFIHKYSGNMALDTAILIPLCYLSNTATIVYAQNLTQTFPEPPIDLLYPGMALFLVGISGNFYHHYLLSKLRAKDEKEYKIPKGGLFDLVICPHYLFEIIESIGVSFISQTLPAFIFSISSGSYLMGQSISTRRWYISKFEDFPKDVKAIIPFVL</sequence>
<gene>
    <name evidence="1" type="ORF">L6164_005621</name>
</gene>
<proteinExistence type="predicted"/>
<protein>
    <submittedName>
        <fullName evidence="1">Uncharacterized protein</fullName>
    </submittedName>
</protein>
<comment type="caution">
    <text evidence="1">The sequence shown here is derived from an EMBL/GenBank/DDBJ whole genome shotgun (WGS) entry which is preliminary data.</text>
</comment>
<reference evidence="1 2" key="1">
    <citation type="journal article" date="2022" name="DNA Res.">
        <title>Chromosomal-level genome assembly of the orchid tree Bauhinia variegata (Leguminosae; Cercidoideae) supports the allotetraploid origin hypothesis of Bauhinia.</title>
        <authorList>
            <person name="Zhong Y."/>
            <person name="Chen Y."/>
            <person name="Zheng D."/>
            <person name="Pang J."/>
            <person name="Liu Y."/>
            <person name="Luo S."/>
            <person name="Meng S."/>
            <person name="Qian L."/>
            <person name="Wei D."/>
            <person name="Dai S."/>
            <person name="Zhou R."/>
        </authorList>
    </citation>
    <scope>NUCLEOTIDE SEQUENCE [LARGE SCALE GENOMIC DNA]</scope>
    <source>
        <strain evidence="1">BV-YZ2020</strain>
    </source>
</reference>
<evidence type="ECO:0000313" key="2">
    <source>
        <dbReference type="Proteomes" id="UP000828941"/>
    </source>
</evidence>
<evidence type="ECO:0000313" key="1">
    <source>
        <dbReference type="EMBL" id="KAI4351245.1"/>
    </source>
</evidence>
<keyword evidence="2" id="KW-1185">Reference proteome</keyword>
<dbReference type="Proteomes" id="UP000828941">
    <property type="component" value="Chromosome 3"/>
</dbReference>